<dbReference type="PANTHER" id="PTHR11412:SF136">
    <property type="entry name" value="CD109 ANTIGEN"/>
    <property type="match status" value="1"/>
</dbReference>
<dbReference type="Pfam" id="PF07703">
    <property type="entry name" value="A2M_BRD"/>
    <property type="match status" value="1"/>
</dbReference>
<dbReference type="AlphaFoldDB" id="A0A8B6HBY8"/>
<dbReference type="InterPro" id="IPR041813">
    <property type="entry name" value="A2M_TED"/>
</dbReference>
<dbReference type="Pfam" id="PF00207">
    <property type="entry name" value="A2M"/>
    <property type="match status" value="1"/>
</dbReference>
<dbReference type="EMBL" id="UYJE01009781">
    <property type="protein sequence ID" value="VDI76660.1"/>
    <property type="molecule type" value="Genomic_DNA"/>
</dbReference>
<dbReference type="Gene3D" id="1.50.10.20">
    <property type="match status" value="1"/>
</dbReference>
<dbReference type="Gene3D" id="2.20.130.20">
    <property type="match status" value="2"/>
</dbReference>
<dbReference type="GO" id="GO:0004867">
    <property type="term" value="F:serine-type endopeptidase inhibitor activity"/>
    <property type="evidence" value="ECO:0007669"/>
    <property type="project" value="UniProtKB-KW"/>
</dbReference>
<name>A0A8B6HBY8_MYTGA</name>
<comment type="similarity">
    <text evidence="1">Belongs to the protease inhibitor I39 (alpha-2-macroglobulin) family.</text>
</comment>
<dbReference type="Pfam" id="PF07678">
    <property type="entry name" value="TED_complement"/>
    <property type="match status" value="1"/>
</dbReference>
<dbReference type="CDD" id="cd02897">
    <property type="entry name" value="A2M_2"/>
    <property type="match status" value="1"/>
</dbReference>
<gene>
    <name evidence="10" type="ORF">MGAL_10B070191</name>
</gene>
<dbReference type="InterPro" id="IPR008930">
    <property type="entry name" value="Terpenoid_cyclase/PrenylTrfase"/>
</dbReference>
<evidence type="ECO:0000313" key="10">
    <source>
        <dbReference type="EMBL" id="VDI76660.1"/>
    </source>
</evidence>
<dbReference type="Gene3D" id="2.60.40.1930">
    <property type="match status" value="1"/>
</dbReference>
<dbReference type="InterPro" id="IPR050473">
    <property type="entry name" value="A2M/Complement_sys"/>
</dbReference>
<dbReference type="GO" id="GO:0005615">
    <property type="term" value="C:extracellular space"/>
    <property type="evidence" value="ECO:0007669"/>
    <property type="project" value="InterPro"/>
</dbReference>
<dbReference type="Gene3D" id="2.60.40.10">
    <property type="entry name" value="Immunoglobulins"/>
    <property type="match status" value="1"/>
</dbReference>
<dbReference type="Gene3D" id="2.60.40.690">
    <property type="entry name" value="Alpha-macroglobulin, receptor-binding domain"/>
    <property type="match status" value="1"/>
</dbReference>
<dbReference type="Pfam" id="PF07677">
    <property type="entry name" value="A2M_recep"/>
    <property type="match status" value="1"/>
</dbReference>
<dbReference type="InterPro" id="IPR009048">
    <property type="entry name" value="A-macroglobulin_rcpt-bd"/>
</dbReference>
<keyword evidence="3" id="KW-0732">Signal</keyword>
<dbReference type="InterPro" id="IPR047565">
    <property type="entry name" value="Alpha-macroglob_thiol-ester_cl"/>
</dbReference>
<dbReference type="OrthoDB" id="9998011at2759"/>
<protein>
    <submittedName>
        <fullName evidence="10">CD109 antigen</fullName>
    </submittedName>
</protein>
<dbReference type="PROSITE" id="PS00477">
    <property type="entry name" value="ALPHA_2_MACROGLOBULIN"/>
    <property type="match status" value="1"/>
</dbReference>
<dbReference type="SMART" id="SM01359">
    <property type="entry name" value="A2M_N_2"/>
    <property type="match status" value="1"/>
</dbReference>
<organism evidence="10 11">
    <name type="scientific">Mytilus galloprovincialis</name>
    <name type="common">Mediterranean mussel</name>
    <dbReference type="NCBI Taxonomy" id="29158"/>
    <lineage>
        <taxon>Eukaryota</taxon>
        <taxon>Metazoa</taxon>
        <taxon>Spiralia</taxon>
        <taxon>Lophotrochozoa</taxon>
        <taxon>Mollusca</taxon>
        <taxon>Bivalvia</taxon>
        <taxon>Autobranchia</taxon>
        <taxon>Pteriomorphia</taxon>
        <taxon>Mytilida</taxon>
        <taxon>Mytiloidea</taxon>
        <taxon>Mytilidae</taxon>
        <taxon>Mytilinae</taxon>
        <taxon>Mytilus</taxon>
    </lineage>
</organism>
<keyword evidence="5" id="KW-0882">Thioester bond</keyword>
<dbReference type="Proteomes" id="UP000596742">
    <property type="component" value="Unassembled WGS sequence"/>
</dbReference>
<dbReference type="SUPFAM" id="SSF81296">
    <property type="entry name" value="E set domains"/>
    <property type="match status" value="1"/>
</dbReference>
<evidence type="ECO:0000256" key="5">
    <source>
        <dbReference type="ARBA" id="ARBA00022966"/>
    </source>
</evidence>
<feature type="domain" description="Alpha-2-macroglobulin bait region" evidence="7">
    <location>
        <begin position="1"/>
        <end position="108"/>
    </location>
</feature>
<keyword evidence="4" id="KW-0722">Serine protease inhibitor</keyword>
<evidence type="ECO:0000256" key="4">
    <source>
        <dbReference type="ARBA" id="ARBA00022900"/>
    </source>
</evidence>
<dbReference type="InterPro" id="IPR011625">
    <property type="entry name" value="A2M_N_BRD"/>
</dbReference>
<dbReference type="PANTHER" id="PTHR11412">
    <property type="entry name" value="MACROGLOBULIN / COMPLEMENT"/>
    <property type="match status" value="1"/>
</dbReference>
<dbReference type="InterPro" id="IPR013783">
    <property type="entry name" value="Ig-like_fold"/>
</dbReference>
<keyword evidence="11" id="KW-1185">Reference proteome</keyword>
<keyword evidence="2" id="KW-0646">Protease inhibitor</keyword>
<comment type="caution">
    <text evidence="10">The sequence shown here is derived from an EMBL/GenBank/DDBJ whole genome shotgun (WGS) entry which is preliminary data.</text>
</comment>
<evidence type="ECO:0000313" key="11">
    <source>
        <dbReference type="Proteomes" id="UP000596742"/>
    </source>
</evidence>
<dbReference type="InterPro" id="IPR019742">
    <property type="entry name" value="MacrogloblnA2_CS"/>
</dbReference>
<feature type="domain" description="Alpha-macroglobulin receptor-binding" evidence="9">
    <location>
        <begin position="840"/>
        <end position="924"/>
    </location>
</feature>
<dbReference type="InterPro" id="IPR014756">
    <property type="entry name" value="Ig_E-set"/>
</dbReference>
<keyword evidence="6" id="KW-1015">Disulfide bond</keyword>
<dbReference type="InterPro" id="IPR036595">
    <property type="entry name" value="A-macroglobulin_rcpt-bd_sf"/>
</dbReference>
<dbReference type="SMART" id="SM01361">
    <property type="entry name" value="A2M_recep"/>
    <property type="match status" value="1"/>
</dbReference>
<feature type="domain" description="Alpha-2-macroglobulin" evidence="8">
    <location>
        <begin position="226"/>
        <end position="317"/>
    </location>
</feature>
<evidence type="ECO:0000256" key="3">
    <source>
        <dbReference type="ARBA" id="ARBA00022729"/>
    </source>
</evidence>
<sequence>MSPQVLARDTLVSSSILDGSQQKDYNFSIPVTRNMTPEAQIIAYFVQLDGEIVLDYEYITVNGRFENTVTVRFDRATAKPGDNITTTIKADPNSYVCMIGRDKSVSILSKTNDITENTIPETFTLIIKTGMTTQRRRKEPALEQNFQYMMLTDATVYQYQKPIYPLYTTTTRKFETLNPDVDLGGGRFNNMKHNLHTVFNTPQPGFVIPTKLQVPKPRIRKTFSETWMWLCSYTQGNGYVNMTTVLPDTITTWVGSAFAVNKDNGFSLSTSSAQITGFKEFFISMNFPYSVVRGEEVSLQVDVFNYKSDGMAVMFILRKSKDFNNILRSFDGSKQLISKTQTESFFVAPGEVASVFFPIIPETNGPINIEVTAQSFTAADGVRRQLLVEPEGIPQEHNTPIYFGVDKGHPRNKDVPISFPALVVSGSQRIRVSVTGDVMGPTLKNLEQLLRLPTGCGEQTMLGLAPDVFVAHYLKETNQLTKELENNLKTYIEKGYQRELTFQRKDGSFSAFGNRDSAGSMWLSAFVAKTFSKAKRHIFIDNTVLEKTIHWMINKQSSDGSFPEPGRVIHKNMQGGSVNGQSLTAFVLIALQENVILTGPIHSRIVEASRKAKQYLEQHITNVNDAYGLSIASYALSVSGSLAFNRIFDKLNRLAIVKGDTKYWNNSPSPAPGKYRSPIDIEMTAYALLTYAHLKSTGDGSDVLRWLVTQRNSNGGFMSTQDTVIALESLSEFNVLIRSQQLNMTVSVTAGPQVKQFTVNTLNALVLQAAELQQPFPSKVQIQASGHGIALVDVAVFYNVEKEHRKRELPSFDISIRIMQQTIDLIELKICTRWLLGGSSGMTVQEIGIPTGFEPKTEEISHMSVVKKIEEENKKVVLYFDEISHNPICITMKAIRTGLVSKLKPSAVRVYDYYEPEHQATKFYHVTVLQNSTVCDVCKLCRLCR</sequence>
<proteinExistence type="inferred from homology"/>
<evidence type="ECO:0000259" key="9">
    <source>
        <dbReference type="SMART" id="SM01361"/>
    </source>
</evidence>
<dbReference type="SMART" id="SM01360">
    <property type="entry name" value="A2M"/>
    <property type="match status" value="1"/>
</dbReference>
<dbReference type="InterPro" id="IPR001599">
    <property type="entry name" value="Macroglobln_a2"/>
</dbReference>
<accession>A0A8B6HBY8</accession>
<evidence type="ECO:0000256" key="2">
    <source>
        <dbReference type="ARBA" id="ARBA00022690"/>
    </source>
</evidence>
<evidence type="ECO:0000256" key="6">
    <source>
        <dbReference type="ARBA" id="ARBA00023157"/>
    </source>
</evidence>
<evidence type="ECO:0000259" key="8">
    <source>
        <dbReference type="SMART" id="SM01360"/>
    </source>
</evidence>
<reference evidence="10" key="1">
    <citation type="submission" date="2018-11" db="EMBL/GenBank/DDBJ databases">
        <authorList>
            <person name="Alioto T."/>
            <person name="Alioto T."/>
        </authorList>
    </citation>
    <scope>NUCLEOTIDE SEQUENCE</scope>
</reference>
<dbReference type="SMART" id="SM01419">
    <property type="entry name" value="Thiol-ester_cl"/>
    <property type="match status" value="1"/>
</dbReference>
<evidence type="ECO:0000259" key="7">
    <source>
        <dbReference type="SMART" id="SM01359"/>
    </source>
</evidence>
<dbReference type="Gene3D" id="2.60.120.1540">
    <property type="match status" value="1"/>
</dbReference>
<dbReference type="SUPFAM" id="SSF48239">
    <property type="entry name" value="Terpenoid cyclases/Protein prenyltransferases"/>
    <property type="match status" value="1"/>
</dbReference>
<dbReference type="InterPro" id="IPR011626">
    <property type="entry name" value="Alpha-macroglobulin_TED"/>
</dbReference>
<dbReference type="SUPFAM" id="SSF49410">
    <property type="entry name" value="Alpha-macroglobulin receptor domain"/>
    <property type="match status" value="1"/>
</dbReference>
<evidence type="ECO:0000256" key="1">
    <source>
        <dbReference type="ARBA" id="ARBA00010952"/>
    </source>
</evidence>